<comment type="similarity">
    <text evidence="7">Belongs to the GlnE family.</text>
</comment>
<accession>A0A1H7J1Q7</accession>
<dbReference type="NCBIfam" id="NF008292">
    <property type="entry name" value="PRK11072.1"/>
    <property type="match status" value="1"/>
</dbReference>
<dbReference type="Gene3D" id="1.20.120.1510">
    <property type="match status" value="1"/>
</dbReference>
<dbReference type="STRING" id="641665.GCA_002104455_01830"/>
<organism evidence="10 11">
    <name type="scientific">Colwellia chukchiensis</name>
    <dbReference type="NCBI Taxonomy" id="641665"/>
    <lineage>
        <taxon>Bacteria</taxon>
        <taxon>Pseudomonadati</taxon>
        <taxon>Pseudomonadota</taxon>
        <taxon>Gammaproteobacteria</taxon>
        <taxon>Alteromonadales</taxon>
        <taxon>Colwelliaceae</taxon>
        <taxon>Colwellia</taxon>
    </lineage>
</organism>
<dbReference type="EMBL" id="FOBI01000002">
    <property type="protein sequence ID" value="SEK68142.1"/>
    <property type="molecule type" value="Genomic_DNA"/>
</dbReference>
<evidence type="ECO:0000259" key="9">
    <source>
        <dbReference type="Pfam" id="PF08335"/>
    </source>
</evidence>
<dbReference type="GO" id="GO:0047388">
    <property type="term" value="F:[glutamine synthetase]-adenylyl-L-tyrosine phosphorylase activity"/>
    <property type="evidence" value="ECO:0007669"/>
    <property type="project" value="UniProtKB-EC"/>
</dbReference>
<dbReference type="Pfam" id="PF03710">
    <property type="entry name" value="GlnE"/>
    <property type="match status" value="2"/>
</dbReference>
<name>A0A1H7J1Q7_9GAMM</name>
<dbReference type="InterPro" id="IPR023057">
    <property type="entry name" value="GlnE"/>
</dbReference>
<dbReference type="PANTHER" id="PTHR30621">
    <property type="entry name" value="GLUTAMINE SYNTHETASE ADENYLYLTRANSFERASE"/>
    <property type="match status" value="1"/>
</dbReference>
<dbReference type="GO" id="GO:0008882">
    <property type="term" value="F:[glutamate-ammonia-ligase] adenylyltransferase activity"/>
    <property type="evidence" value="ECO:0007669"/>
    <property type="project" value="UniProtKB-UniRule"/>
</dbReference>
<comment type="catalytic activity">
    <reaction evidence="7">
        <text>[glutamine synthetase]-O(4)-(5'-adenylyl)-L-tyrosine + phosphate = [glutamine synthetase]-L-tyrosine + ADP</text>
        <dbReference type="Rhea" id="RHEA:43716"/>
        <dbReference type="Rhea" id="RHEA-COMP:10660"/>
        <dbReference type="Rhea" id="RHEA-COMP:10661"/>
        <dbReference type="ChEBI" id="CHEBI:43474"/>
        <dbReference type="ChEBI" id="CHEBI:46858"/>
        <dbReference type="ChEBI" id="CHEBI:83624"/>
        <dbReference type="ChEBI" id="CHEBI:456216"/>
        <dbReference type="EC" id="2.7.7.89"/>
    </reaction>
</comment>
<evidence type="ECO:0000313" key="10">
    <source>
        <dbReference type="EMBL" id="SEK68142.1"/>
    </source>
</evidence>
<proteinExistence type="inferred from homology"/>
<dbReference type="EC" id="2.7.7.42" evidence="7"/>
<dbReference type="Gene3D" id="3.30.460.10">
    <property type="entry name" value="Beta Polymerase, domain 2"/>
    <property type="match status" value="2"/>
</dbReference>
<feature type="region of interest" description="Adenylyl removase" evidence="7">
    <location>
        <begin position="1"/>
        <end position="453"/>
    </location>
</feature>
<dbReference type="GO" id="GO:0005524">
    <property type="term" value="F:ATP binding"/>
    <property type="evidence" value="ECO:0007669"/>
    <property type="project" value="UniProtKB-UniRule"/>
</dbReference>
<protein>
    <recommendedName>
        <fullName evidence="7">Bifunctional glutamine synthetase adenylyltransferase/adenylyl-removing enzyme</fullName>
    </recommendedName>
    <alternativeName>
        <fullName evidence="7">ATP:glutamine synthetase adenylyltransferase</fullName>
    </alternativeName>
    <alternativeName>
        <fullName evidence="7">ATase</fullName>
    </alternativeName>
    <domain>
        <recommendedName>
            <fullName evidence="7">Glutamine synthetase adenylyl-L-tyrosine phosphorylase</fullName>
            <ecNumber evidence="7">2.7.7.89</ecNumber>
        </recommendedName>
        <alternativeName>
            <fullName evidence="7">Adenylyl removase</fullName>
            <shortName evidence="7">AR</shortName>
            <shortName evidence="7">AT-N</shortName>
        </alternativeName>
    </domain>
    <domain>
        <recommendedName>
            <fullName evidence="7">Glutamine synthetase adenylyl transferase</fullName>
            <ecNumber evidence="7">2.7.7.42</ecNumber>
        </recommendedName>
        <alternativeName>
            <fullName evidence="7">Adenylyl transferase</fullName>
            <shortName evidence="7">AT</shortName>
            <shortName evidence="7">AT-C</shortName>
        </alternativeName>
    </domain>
</protein>
<dbReference type="FunFam" id="3.30.460.10:FF:000009">
    <property type="entry name" value="Bifunctional glutamine synthetase adenylyltransferase/adenylyl-removing enzyme"/>
    <property type="match status" value="1"/>
</dbReference>
<keyword evidence="3 7" id="KW-0547">Nucleotide-binding</keyword>
<dbReference type="PANTHER" id="PTHR30621:SF0">
    <property type="entry name" value="BIFUNCTIONAL GLUTAMINE SYNTHETASE ADENYLYLTRANSFERASE_ADENYLYL-REMOVING ENZYME"/>
    <property type="match status" value="1"/>
</dbReference>
<keyword evidence="11" id="KW-1185">Reference proteome</keyword>
<comment type="catalytic activity">
    <reaction evidence="7">
        <text>[glutamine synthetase]-L-tyrosine + ATP = [glutamine synthetase]-O(4)-(5'-adenylyl)-L-tyrosine + diphosphate</text>
        <dbReference type="Rhea" id="RHEA:18589"/>
        <dbReference type="Rhea" id="RHEA-COMP:10660"/>
        <dbReference type="Rhea" id="RHEA-COMP:10661"/>
        <dbReference type="ChEBI" id="CHEBI:30616"/>
        <dbReference type="ChEBI" id="CHEBI:33019"/>
        <dbReference type="ChEBI" id="CHEBI:46858"/>
        <dbReference type="ChEBI" id="CHEBI:83624"/>
        <dbReference type="EC" id="2.7.7.42"/>
    </reaction>
</comment>
<evidence type="ECO:0000256" key="6">
    <source>
        <dbReference type="ARBA" id="ARBA00023268"/>
    </source>
</evidence>
<evidence type="ECO:0000313" key="11">
    <source>
        <dbReference type="Proteomes" id="UP000199297"/>
    </source>
</evidence>
<dbReference type="Gene3D" id="1.20.120.330">
    <property type="entry name" value="Nucleotidyltransferases domain 2"/>
    <property type="match status" value="2"/>
</dbReference>
<keyword evidence="1 7" id="KW-0808">Transferase</keyword>
<dbReference type="CDD" id="cd05401">
    <property type="entry name" value="NT_GlnE_GlnD_like"/>
    <property type="match status" value="2"/>
</dbReference>
<evidence type="ECO:0000256" key="7">
    <source>
        <dbReference type="HAMAP-Rule" id="MF_00802"/>
    </source>
</evidence>
<comment type="cofactor">
    <cofactor evidence="7">
        <name>Mg(2+)</name>
        <dbReference type="ChEBI" id="CHEBI:18420"/>
    </cofactor>
</comment>
<evidence type="ECO:0000256" key="4">
    <source>
        <dbReference type="ARBA" id="ARBA00022840"/>
    </source>
</evidence>
<feature type="region of interest" description="Adenylyl transferase" evidence="7">
    <location>
        <begin position="459"/>
        <end position="968"/>
    </location>
</feature>
<dbReference type="HAMAP" id="MF_00802">
    <property type="entry name" value="GlnE"/>
    <property type="match status" value="1"/>
</dbReference>
<keyword evidence="5 7" id="KW-0460">Magnesium</keyword>
<feature type="domain" description="Glutamate-ammonia ligase adenylyltransferase repeated" evidence="8">
    <location>
        <begin position="44"/>
        <end position="280"/>
    </location>
</feature>
<dbReference type="AlphaFoldDB" id="A0A1H7J1Q7"/>
<evidence type="ECO:0000256" key="2">
    <source>
        <dbReference type="ARBA" id="ARBA00022695"/>
    </source>
</evidence>
<dbReference type="GO" id="GO:0000820">
    <property type="term" value="P:regulation of glutamine family amino acid metabolic process"/>
    <property type="evidence" value="ECO:0007669"/>
    <property type="project" value="UniProtKB-UniRule"/>
</dbReference>
<dbReference type="InterPro" id="IPR043519">
    <property type="entry name" value="NT_sf"/>
</dbReference>
<evidence type="ECO:0000259" key="8">
    <source>
        <dbReference type="Pfam" id="PF03710"/>
    </source>
</evidence>
<dbReference type="Pfam" id="PF08335">
    <property type="entry name" value="GlnD_UR_UTase"/>
    <property type="match status" value="2"/>
</dbReference>
<gene>
    <name evidence="7" type="primary">glnE</name>
    <name evidence="10" type="ORF">SAMN05216262_102103</name>
</gene>
<dbReference type="InterPro" id="IPR013546">
    <property type="entry name" value="PII_UdlTrfase/GS_AdlTrfase"/>
</dbReference>
<feature type="domain" description="PII-uridylyltransferase/Glutamine-synthetase adenylyltransferase" evidence="9">
    <location>
        <begin position="854"/>
        <end position="934"/>
    </location>
</feature>
<comment type="function">
    <text evidence="7">Involved in the regulation of glutamine synthetase GlnA, a key enzyme in the process to assimilate ammonia. When cellular nitrogen levels are high, the C-terminal adenylyl transferase (AT) inactivates GlnA by covalent transfer of an adenylyl group from ATP to specific tyrosine residue of GlnA, thus reducing its activity. Conversely, when nitrogen levels are low, the N-terminal adenylyl removase (AR) activates GlnA by removing the adenylyl group by phosphorolysis, increasing its activity. The regulatory region of GlnE binds the signal transduction protein PII (GlnB) which indicates the nitrogen status of the cell.</text>
</comment>
<evidence type="ECO:0000256" key="3">
    <source>
        <dbReference type="ARBA" id="ARBA00022741"/>
    </source>
</evidence>
<dbReference type="GO" id="GO:0005829">
    <property type="term" value="C:cytosol"/>
    <property type="evidence" value="ECO:0007669"/>
    <property type="project" value="TreeGrafter"/>
</dbReference>
<keyword evidence="4 7" id="KW-0067">ATP-binding</keyword>
<dbReference type="FunFam" id="3.30.460.10:FF:000014">
    <property type="entry name" value="Bifunctional glutamine synthetase adenylyltransferase/adenylyl-removing enzyme"/>
    <property type="match status" value="1"/>
</dbReference>
<dbReference type="Proteomes" id="UP000199297">
    <property type="component" value="Unassembled WGS sequence"/>
</dbReference>
<evidence type="ECO:0000256" key="5">
    <source>
        <dbReference type="ARBA" id="ARBA00022842"/>
    </source>
</evidence>
<dbReference type="GO" id="GO:0000287">
    <property type="term" value="F:magnesium ion binding"/>
    <property type="evidence" value="ECO:0007669"/>
    <property type="project" value="UniProtKB-UniRule"/>
</dbReference>
<dbReference type="Gene3D" id="1.10.4050.10">
    <property type="entry name" value="Glutamine synthase adenylyltransferase GlnE"/>
    <property type="match status" value="1"/>
</dbReference>
<dbReference type="RefSeq" id="WP_233143795.1">
    <property type="nucleotide sequence ID" value="NZ_FOBI01000002.1"/>
</dbReference>
<evidence type="ECO:0000256" key="1">
    <source>
        <dbReference type="ARBA" id="ARBA00022679"/>
    </source>
</evidence>
<reference evidence="11" key="1">
    <citation type="submission" date="2016-10" db="EMBL/GenBank/DDBJ databases">
        <authorList>
            <person name="Varghese N."/>
            <person name="Submissions S."/>
        </authorList>
    </citation>
    <scope>NUCLEOTIDE SEQUENCE [LARGE SCALE GENOMIC DNA]</scope>
    <source>
        <strain evidence="11">CGMCC 1.9127</strain>
    </source>
</reference>
<dbReference type="SUPFAM" id="SSF81301">
    <property type="entry name" value="Nucleotidyltransferase"/>
    <property type="match status" value="2"/>
</dbReference>
<dbReference type="SUPFAM" id="SSF81593">
    <property type="entry name" value="Nucleotidyltransferase substrate binding subunit/domain"/>
    <property type="match status" value="2"/>
</dbReference>
<dbReference type="InterPro" id="IPR005190">
    <property type="entry name" value="GlnE_rpt_dom"/>
</dbReference>
<feature type="domain" description="PII-uridylyltransferase/Glutamine-synthetase adenylyltransferase" evidence="9">
    <location>
        <begin position="307"/>
        <end position="449"/>
    </location>
</feature>
<sequence length="968" mass="110426">MPNSSPLLHSPLLAEQQEKSWQQFSQQHPNSAEQLTAAQLALFKNAIMLSDFILRSAIQAPEIVIKLFASEQLLAEKAPNYKQLLSEKLQLCSSEAQLHQCLRLFRLEHMVDIAVGDLLLKRSLDESLQRLSSLADNIIIASNHWLEKLCHSKWGVPVNSAGERQSLLVYGMGKLGGKELNFSSDIDLIFAYPEAGETQGLRRSIDNQLFFTRLGQKLITALNQQTADGFVYRVDMRLRPFGESGPLVMSFNALENYYQDQGRDWERYAMLKARLIGEGKYHGQLSNMLRPFVYRRYIDFSVIDSLRRMKAMIAQEVRRKQLKNNIKLGAGGIREVEFIVQVFQMIRGGRVRELQHRNLLTVLPLLVKHSEISQHSAQILTASYRFLRRVENIMQALNDQQTQTLPDNALDQARILAALAAPECADWPAFIEQLAMHMQGVHREFDELIGEESPNRKAIDQYWSTLWDSQWSDEEAIAWIEQAPQLVVMADGDHYWQSETIWMSLRDFRQEMSKRSMGNRGRQVLDKLVPTLLWHLAEMKLTDQTLARVLTVLTTIATRTAYLELLFENEGALKQLIHLCDNSSWVAEHIAKFPILLDELIDPKLFHQPPLLSSYAAELREIMLRVPEDDQETQMITLREFKQAKQLRIAAADITGILAITKVSDHLTALAEAIIAEVANLAWQQVVLRFGVPSSKVDTLDKGFAIIGYGKLGGIELGYSSDLDLVFVHDANLNAMTTGAKAITAGQFYLKLAQRMMHLFNTRMNNGILYELDMRLRPSGNAGLLMIHIDSFAQYQEQDAWTWEHQALVRARVIYGHSTLTATFNDIKRRVLMKERDKVSLREDVTKMRLKMRQHLDKSSEGLIDIKQGRGGLVDIEFLVQYLVLAHCAEHPNLSCYSDNINLLKYLANVGVINQTQQQTLETNYCQLRDFGHHATLKNMPAMIAQQTFIDQHSDVMVVVKQLLQADK</sequence>
<keyword evidence="6 7" id="KW-0511">Multifunctional enzyme</keyword>
<feature type="domain" description="Glutamate-ammonia ligase adenylyltransferase repeated" evidence="8">
    <location>
        <begin position="573"/>
        <end position="825"/>
    </location>
</feature>
<keyword evidence="10" id="KW-0436">Ligase</keyword>
<dbReference type="GO" id="GO:0016874">
    <property type="term" value="F:ligase activity"/>
    <property type="evidence" value="ECO:0007669"/>
    <property type="project" value="UniProtKB-KW"/>
</dbReference>
<dbReference type="EC" id="2.7.7.89" evidence="7"/>
<dbReference type="FunFam" id="1.20.120.330:FF:000005">
    <property type="entry name" value="Bifunctional glutamine synthetase adenylyltransferase/adenylyl-removing enzyme"/>
    <property type="match status" value="1"/>
</dbReference>
<keyword evidence="2 7" id="KW-0548">Nucleotidyltransferase</keyword>